<dbReference type="PANTHER" id="PTHR30625">
    <property type="entry name" value="PROTEIN TOLQ"/>
    <property type="match status" value="1"/>
</dbReference>
<evidence type="ECO:0000256" key="1">
    <source>
        <dbReference type="ARBA" id="ARBA00004651"/>
    </source>
</evidence>
<keyword evidence="12" id="KW-1185">Reference proteome</keyword>
<dbReference type="PANTHER" id="PTHR30625:SF15">
    <property type="entry name" value="BIOPOLYMER TRANSPORT PROTEIN EXBB"/>
    <property type="match status" value="1"/>
</dbReference>
<feature type="transmembrane region" description="Helical" evidence="9">
    <location>
        <begin position="6"/>
        <end position="27"/>
    </location>
</feature>
<dbReference type="Pfam" id="PF01618">
    <property type="entry name" value="MotA_ExbB"/>
    <property type="match status" value="1"/>
</dbReference>
<feature type="domain" description="MotA/TolQ/ExbB proton channel" evidence="10">
    <location>
        <begin position="79"/>
        <end position="175"/>
    </location>
</feature>
<evidence type="ECO:0000256" key="3">
    <source>
        <dbReference type="ARBA" id="ARBA00022475"/>
    </source>
</evidence>
<gene>
    <name evidence="11" type="ORF">RZN69_22180</name>
</gene>
<feature type="transmembrane region" description="Helical" evidence="9">
    <location>
        <begin position="96"/>
        <end position="124"/>
    </location>
</feature>
<dbReference type="EMBL" id="CP136920">
    <property type="protein sequence ID" value="WOO41336.1"/>
    <property type="molecule type" value="Genomic_DNA"/>
</dbReference>
<reference evidence="11 12" key="1">
    <citation type="submission" date="2023-10" db="EMBL/GenBank/DDBJ databases">
        <title>Rubellicoccus peritrichatus gen. nov., sp. nov., isolated from an algae of coral reef tank.</title>
        <authorList>
            <person name="Luo J."/>
        </authorList>
    </citation>
    <scope>NUCLEOTIDE SEQUENCE [LARGE SCALE GENOMIC DNA]</scope>
    <source>
        <strain evidence="11 12">CR14</strain>
    </source>
</reference>
<evidence type="ECO:0000256" key="6">
    <source>
        <dbReference type="ARBA" id="ARBA00022989"/>
    </source>
</evidence>
<keyword evidence="4 9" id="KW-0812">Transmembrane</keyword>
<evidence type="ECO:0000256" key="4">
    <source>
        <dbReference type="ARBA" id="ARBA00022692"/>
    </source>
</evidence>
<name>A0AAQ3L9I7_9BACT</name>
<dbReference type="GO" id="GO:0017038">
    <property type="term" value="P:protein import"/>
    <property type="evidence" value="ECO:0007669"/>
    <property type="project" value="TreeGrafter"/>
</dbReference>
<evidence type="ECO:0000259" key="10">
    <source>
        <dbReference type="Pfam" id="PF01618"/>
    </source>
</evidence>
<evidence type="ECO:0000313" key="12">
    <source>
        <dbReference type="Proteomes" id="UP001304300"/>
    </source>
</evidence>
<dbReference type="Proteomes" id="UP001304300">
    <property type="component" value="Chromosome"/>
</dbReference>
<evidence type="ECO:0000256" key="5">
    <source>
        <dbReference type="ARBA" id="ARBA00022927"/>
    </source>
</evidence>
<evidence type="ECO:0000256" key="9">
    <source>
        <dbReference type="SAM" id="Phobius"/>
    </source>
</evidence>
<dbReference type="InterPro" id="IPR002898">
    <property type="entry name" value="MotA_ExbB_proton_chnl"/>
</dbReference>
<keyword evidence="6 9" id="KW-1133">Transmembrane helix</keyword>
<keyword evidence="2 8" id="KW-0813">Transport</keyword>
<evidence type="ECO:0000256" key="8">
    <source>
        <dbReference type="RuleBase" id="RU004057"/>
    </source>
</evidence>
<comment type="similarity">
    <text evidence="8">Belongs to the exbB/tolQ family.</text>
</comment>
<evidence type="ECO:0000313" key="11">
    <source>
        <dbReference type="EMBL" id="WOO41336.1"/>
    </source>
</evidence>
<evidence type="ECO:0000256" key="2">
    <source>
        <dbReference type="ARBA" id="ARBA00022448"/>
    </source>
</evidence>
<dbReference type="AlphaFoldDB" id="A0AAQ3L9I7"/>
<feature type="transmembrane region" description="Helical" evidence="9">
    <location>
        <begin position="136"/>
        <end position="159"/>
    </location>
</feature>
<keyword evidence="3" id="KW-1003">Cell membrane</keyword>
<comment type="subcellular location">
    <subcellularLocation>
        <location evidence="1">Cell membrane</location>
        <topology evidence="1">Multi-pass membrane protein</topology>
    </subcellularLocation>
    <subcellularLocation>
        <location evidence="8">Membrane</location>
        <topology evidence="8">Multi-pass membrane protein</topology>
    </subcellularLocation>
</comment>
<dbReference type="GO" id="GO:0005886">
    <property type="term" value="C:plasma membrane"/>
    <property type="evidence" value="ECO:0007669"/>
    <property type="project" value="UniProtKB-SubCell"/>
</dbReference>
<proteinExistence type="inferred from homology"/>
<accession>A0AAQ3L9I7</accession>
<dbReference type="InterPro" id="IPR050790">
    <property type="entry name" value="ExbB/TolQ_transport"/>
</dbReference>
<keyword evidence="5 8" id="KW-0653">Protein transport</keyword>
<organism evidence="11 12">
    <name type="scientific">Rubellicoccus peritrichatus</name>
    <dbReference type="NCBI Taxonomy" id="3080537"/>
    <lineage>
        <taxon>Bacteria</taxon>
        <taxon>Pseudomonadati</taxon>
        <taxon>Verrucomicrobiota</taxon>
        <taxon>Opitutia</taxon>
        <taxon>Puniceicoccales</taxon>
        <taxon>Cerasicoccaceae</taxon>
        <taxon>Rubellicoccus</taxon>
    </lineage>
</organism>
<protein>
    <submittedName>
        <fullName evidence="11">MotA/TolQ/ExbB proton channel family protein</fullName>
    </submittedName>
</protein>
<sequence length="196" mass="21135">MENIFTGAGVFLYPLALCSILALFIIVERLTALRTRKILPKDLVDKFVTGEVLDLDGDHDSVGGRILFFYQLNRPDPDALKAFASLETTRLERGMFILDIVVGAAPLLGLLGTVTGLIQVFAGIDAESGMPDPTLFMQGIALALTTTMLGLAIAIPALVGNSYLTRRVDMLTAQINVGVERMIDLAKTRAKADLKA</sequence>
<dbReference type="RefSeq" id="WP_317833799.1">
    <property type="nucleotide sequence ID" value="NZ_CP136920.1"/>
</dbReference>
<keyword evidence="7 9" id="KW-0472">Membrane</keyword>
<evidence type="ECO:0000256" key="7">
    <source>
        <dbReference type="ARBA" id="ARBA00023136"/>
    </source>
</evidence>